<proteinExistence type="predicted"/>
<accession>A0A1I3RD72</accession>
<dbReference type="Proteomes" id="UP000199518">
    <property type="component" value="Unassembled WGS sequence"/>
</dbReference>
<name>A0A1I3RD72_9PLAN</name>
<protein>
    <submittedName>
        <fullName evidence="1">Uncharacterized protein</fullName>
    </submittedName>
</protein>
<dbReference type="EMBL" id="FOQD01000020">
    <property type="protein sequence ID" value="SFJ44185.1"/>
    <property type="molecule type" value="Genomic_DNA"/>
</dbReference>
<reference evidence="2" key="1">
    <citation type="submission" date="2016-10" db="EMBL/GenBank/DDBJ databases">
        <authorList>
            <person name="Varghese N."/>
            <person name="Submissions S."/>
        </authorList>
    </citation>
    <scope>NUCLEOTIDE SEQUENCE [LARGE SCALE GENOMIC DNA]</scope>
    <source>
        <strain evidence="2">DSM 26348</strain>
    </source>
</reference>
<keyword evidence="2" id="KW-1185">Reference proteome</keyword>
<dbReference type="AlphaFoldDB" id="A0A1I3RD72"/>
<evidence type="ECO:0000313" key="2">
    <source>
        <dbReference type="Proteomes" id="UP000199518"/>
    </source>
</evidence>
<gene>
    <name evidence="1" type="ORF">SAMN05421753_12093</name>
</gene>
<evidence type="ECO:0000313" key="1">
    <source>
        <dbReference type="EMBL" id="SFJ44185.1"/>
    </source>
</evidence>
<organism evidence="1 2">
    <name type="scientific">Planctomicrobium piriforme</name>
    <dbReference type="NCBI Taxonomy" id="1576369"/>
    <lineage>
        <taxon>Bacteria</taxon>
        <taxon>Pseudomonadati</taxon>
        <taxon>Planctomycetota</taxon>
        <taxon>Planctomycetia</taxon>
        <taxon>Planctomycetales</taxon>
        <taxon>Planctomycetaceae</taxon>
        <taxon>Planctomicrobium</taxon>
    </lineage>
</organism>
<sequence>MLEITYWVNGKIVTAGAFQNQFPAKIDESYFDAVAVAVGAVRCRKHQKLADVSAKVEGREIRFSFFSCCPDADDAARIAIQQLS</sequence>